<reference evidence="1" key="2">
    <citation type="journal article" date="2015" name="Fish Shellfish Immunol.">
        <title>Early steps in the European eel (Anguilla anguilla)-Vibrio vulnificus interaction in the gills: Role of the RtxA13 toxin.</title>
        <authorList>
            <person name="Callol A."/>
            <person name="Pajuelo D."/>
            <person name="Ebbesson L."/>
            <person name="Teles M."/>
            <person name="MacKenzie S."/>
            <person name="Amaro C."/>
        </authorList>
    </citation>
    <scope>NUCLEOTIDE SEQUENCE</scope>
</reference>
<dbReference type="EMBL" id="GBXM01018563">
    <property type="protein sequence ID" value="JAH90014.1"/>
    <property type="molecule type" value="Transcribed_RNA"/>
</dbReference>
<proteinExistence type="predicted"/>
<organism evidence="1">
    <name type="scientific">Anguilla anguilla</name>
    <name type="common">European freshwater eel</name>
    <name type="synonym">Muraena anguilla</name>
    <dbReference type="NCBI Taxonomy" id="7936"/>
    <lineage>
        <taxon>Eukaryota</taxon>
        <taxon>Metazoa</taxon>
        <taxon>Chordata</taxon>
        <taxon>Craniata</taxon>
        <taxon>Vertebrata</taxon>
        <taxon>Euteleostomi</taxon>
        <taxon>Actinopterygii</taxon>
        <taxon>Neopterygii</taxon>
        <taxon>Teleostei</taxon>
        <taxon>Anguilliformes</taxon>
        <taxon>Anguillidae</taxon>
        <taxon>Anguilla</taxon>
    </lineage>
</organism>
<accession>A0A0E9WHZ4</accession>
<reference evidence="1" key="1">
    <citation type="submission" date="2014-11" db="EMBL/GenBank/DDBJ databases">
        <authorList>
            <person name="Amaro Gonzalez C."/>
        </authorList>
    </citation>
    <scope>NUCLEOTIDE SEQUENCE</scope>
</reference>
<protein>
    <submittedName>
        <fullName evidence="1">Uncharacterized protein</fullName>
    </submittedName>
</protein>
<dbReference type="AlphaFoldDB" id="A0A0E9WHZ4"/>
<sequence length="67" mass="7715">MSHSNKRAKLYICVRVGCSGIYTAVPLKCNICNHKYEFLQVPYISCNKYLVCPFYIIYRHACSFTAA</sequence>
<evidence type="ECO:0000313" key="1">
    <source>
        <dbReference type="EMBL" id="JAH90014.1"/>
    </source>
</evidence>
<name>A0A0E9WHZ4_ANGAN</name>